<gene>
    <name evidence="2" type="ORF">B0T26DRAFT_751993</name>
</gene>
<dbReference type="Proteomes" id="UP001172101">
    <property type="component" value="Unassembled WGS sequence"/>
</dbReference>
<feature type="compositionally biased region" description="Low complexity" evidence="1">
    <location>
        <begin position="188"/>
        <end position="205"/>
    </location>
</feature>
<dbReference type="EMBL" id="JAUIRO010000004">
    <property type="protein sequence ID" value="KAK0718008.1"/>
    <property type="molecule type" value="Genomic_DNA"/>
</dbReference>
<name>A0AA40E0C0_9PEZI</name>
<comment type="caution">
    <text evidence="2">The sequence shown here is derived from an EMBL/GenBank/DDBJ whole genome shotgun (WGS) entry which is preliminary data.</text>
</comment>
<sequence>MSGPVATMHVCSNFKRFCSSLQDLVSFRRRKDLRRQLQISEPFNFRKEDTVIPGLTENEITVMREKAAASCLGIADLLYYDTASMSLSLPLPSPRLRTTPDVPDYCHSSSGGGGGSLRGVWTPQQPLSAVAAMIARPVAAAATARPPTRLTSSASAASSRACSNRSLYRARRALFAASTSTNATLAISPASSTAMSPSSSSSSSSCFGRDPLNDLDLDLDLAAPGSPVSPLSPRSSSRSAWGRLVGVAI</sequence>
<accession>A0AA40E0C0</accession>
<reference evidence="2" key="1">
    <citation type="submission" date="2023-06" db="EMBL/GenBank/DDBJ databases">
        <title>Genome-scale phylogeny and comparative genomics of the fungal order Sordariales.</title>
        <authorList>
            <consortium name="Lawrence Berkeley National Laboratory"/>
            <person name="Hensen N."/>
            <person name="Bonometti L."/>
            <person name="Westerberg I."/>
            <person name="Brannstrom I.O."/>
            <person name="Guillou S."/>
            <person name="Cros-Aarteil S."/>
            <person name="Calhoun S."/>
            <person name="Haridas S."/>
            <person name="Kuo A."/>
            <person name="Mondo S."/>
            <person name="Pangilinan J."/>
            <person name="Riley R."/>
            <person name="LaButti K."/>
            <person name="Andreopoulos B."/>
            <person name="Lipzen A."/>
            <person name="Chen C."/>
            <person name="Yanf M."/>
            <person name="Daum C."/>
            <person name="Ng V."/>
            <person name="Clum A."/>
            <person name="Steindorff A."/>
            <person name="Ohm R."/>
            <person name="Martin F."/>
            <person name="Silar P."/>
            <person name="Natvig D."/>
            <person name="Lalanne C."/>
            <person name="Gautier V."/>
            <person name="Ament-velasquez S.L."/>
            <person name="Kruys A."/>
            <person name="Hutchinson M.I."/>
            <person name="Powell A.J."/>
            <person name="Barry K."/>
            <person name="Miller A.N."/>
            <person name="Grigoriev I.V."/>
            <person name="Debuchy R."/>
            <person name="Gladieux P."/>
            <person name="Thoren M.H."/>
            <person name="Johannesson H."/>
        </authorList>
    </citation>
    <scope>NUCLEOTIDE SEQUENCE</scope>
    <source>
        <strain evidence="2">SMH2392-1A</strain>
    </source>
</reference>
<proteinExistence type="predicted"/>
<evidence type="ECO:0000313" key="2">
    <source>
        <dbReference type="EMBL" id="KAK0718008.1"/>
    </source>
</evidence>
<evidence type="ECO:0000313" key="3">
    <source>
        <dbReference type="Proteomes" id="UP001172101"/>
    </source>
</evidence>
<dbReference type="RefSeq" id="XP_060296801.1">
    <property type="nucleotide sequence ID" value="XM_060445465.1"/>
</dbReference>
<dbReference type="GeneID" id="85328735"/>
<keyword evidence="3" id="KW-1185">Reference proteome</keyword>
<organism evidence="2 3">
    <name type="scientific">Lasiosphaeria miniovina</name>
    <dbReference type="NCBI Taxonomy" id="1954250"/>
    <lineage>
        <taxon>Eukaryota</taxon>
        <taxon>Fungi</taxon>
        <taxon>Dikarya</taxon>
        <taxon>Ascomycota</taxon>
        <taxon>Pezizomycotina</taxon>
        <taxon>Sordariomycetes</taxon>
        <taxon>Sordariomycetidae</taxon>
        <taxon>Sordariales</taxon>
        <taxon>Lasiosphaeriaceae</taxon>
        <taxon>Lasiosphaeria</taxon>
    </lineage>
</organism>
<evidence type="ECO:0000256" key="1">
    <source>
        <dbReference type="SAM" id="MobiDB-lite"/>
    </source>
</evidence>
<dbReference type="AlphaFoldDB" id="A0AA40E0C0"/>
<protein>
    <submittedName>
        <fullName evidence="2">Uncharacterized protein</fullName>
    </submittedName>
</protein>
<feature type="region of interest" description="Disordered" evidence="1">
    <location>
        <begin position="188"/>
        <end position="207"/>
    </location>
</feature>